<reference evidence="3" key="1">
    <citation type="journal article" date="2008" name="PLoS ONE">
        <title>Survival in nuclear waste, extreme resistance, and potential applications gleaned from the genome sequence of Kineococcus radiotolerans SRS30216.</title>
        <authorList>
            <person name="Bagwell C.E."/>
            <person name="Bhat S."/>
            <person name="Hawkins G.M."/>
            <person name="Smith B.W."/>
            <person name="Biswas T."/>
            <person name="Hoover T.R."/>
            <person name="Saunders E."/>
            <person name="Han C.S."/>
            <person name="Tsodikov O.V."/>
            <person name="Shimkets L.J."/>
        </authorList>
    </citation>
    <scope>NUCLEOTIDE SEQUENCE [LARGE SCALE GENOMIC DNA]</scope>
    <source>
        <strain evidence="3">ATCC BAA-149 / DSM 14245 / SRS30216</strain>
    </source>
</reference>
<evidence type="ECO:0008006" key="4">
    <source>
        <dbReference type="Google" id="ProtNLM"/>
    </source>
</evidence>
<dbReference type="EMBL" id="CP000750">
    <property type="protein sequence ID" value="ABS03625.1"/>
    <property type="molecule type" value="Genomic_DNA"/>
</dbReference>
<dbReference type="InterPro" id="IPR028212">
    <property type="entry name" value="GHL6"/>
</dbReference>
<gene>
    <name evidence="2" type="ordered locus">Krad_2141</name>
</gene>
<dbReference type="CDD" id="cd03143">
    <property type="entry name" value="A4_beta-galactosidase_middle_domain"/>
    <property type="match status" value="1"/>
</dbReference>
<organism evidence="2 3">
    <name type="scientific">Kineococcus radiotolerans (strain ATCC BAA-149 / DSM 14245 / SRS30216)</name>
    <dbReference type="NCBI Taxonomy" id="266940"/>
    <lineage>
        <taxon>Bacteria</taxon>
        <taxon>Bacillati</taxon>
        <taxon>Actinomycetota</taxon>
        <taxon>Actinomycetes</taxon>
        <taxon>Kineosporiales</taxon>
        <taxon>Kineosporiaceae</taxon>
        <taxon>Kineococcus</taxon>
    </lineage>
</organism>
<dbReference type="HOGENOM" id="CLU_020573_0_0_11"/>
<sequence>MTTLDPTPSFLPTTSPTRESPSGDDDWPSWATRWTQLTFTEDDPLDFDPEFWLDVMRRSRSNATCLSAGGYMAFYPTRIPHHYRSRHLGDSDPFGTLVEGAKSMGMAVMARVDPHAIHADALAAHPEWAALDEDGQPVEHWAFPGTYITCPFSTYNSEFLTEVSREITREYDIDAVFANRWQGHGISYSAAASRAFREDTGLDLPHGAYDADDPAWRAWPGWRRRRLSALVGLWDDAVRAVKPHVRFIPNLGSVAAHDLDRGLVEKHYPLLFIDKQGRSGIEAPWAAGRNGKRSRSVFRDRPVGLITSIGPEHPAHRWKDAVTSGPEFATWIIDGFAQGAFPWFTKFKAGVLDTRWVQPLVDAFTLHAEVEPLLSRLSITADVALLDATRSTGLPHGGENLDGQGAYQALVEAGIPFEFVCDGLITAEQLDRFRVLVAPDVQRLSDEECRTITEWVGRGGCLVAAHQTSMLHPDGTPRADFGLGEVLGVHLTRPARQGVRNNYAALTGRHALHTGFTGTTRIIGGTAIVGVSAVEDAVVPFRFVPDYPDLPMEEVYAREAPRDPAVVLREHPGGGRTAYVAFNLGEVFWEALQPDHGHLLAETVRWALGSHDTVRVDAPGIVDVAVHSGPGEVAVCLVNLTNPMTMRGAIRRVLPTGPVSVSLPLPASARLVSAGLVVRGEEVAVSVSAGQVEVVVPSIEQLEVLHLRFADAGHDQESSHRRDDRQAQHHAPPPGSDRRGADAP</sequence>
<dbReference type="Gene3D" id="3.20.20.80">
    <property type="entry name" value="Glycosidases"/>
    <property type="match status" value="1"/>
</dbReference>
<name>A6W9Y6_KINRD</name>
<dbReference type="RefSeq" id="WP_011981236.1">
    <property type="nucleotide sequence ID" value="NC_009664.2"/>
</dbReference>
<evidence type="ECO:0000313" key="3">
    <source>
        <dbReference type="Proteomes" id="UP000001116"/>
    </source>
</evidence>
<dbReference type="Gene3D" id="3.40.50.880">
    <property type="match status" value="1"/>
</dbReference>
<feature type="compositionally biased region" description="Basic and acidic residues" evidence="1">
    <location>
        <begin position="713"/>
        <end position="727"/>
    </location>
</feature>
<feature type="compositionally biased region" description="Low complexity" evidence="1">
    <location>
        <begin position="1"/>
        <end position="17"/>
    </location>
</feature>
<evidence type="ECO:0000256" key="1">
    <source>
        <dbReference type="SAM" id="MobiDB-lite"/>
    </source>
</evidence>
<dbReference type="InterPro" id="IPR017853">
    <property type="entry name" value="GH"/>
</dbReference>
<accession>A6W9Y6</accession>
<dbReference type="eggNOG" id="COG1649">
    <property type="taxonomic scope" value="Bacteria"/>
</dbReference>
<keyword evidence="3" id="KW-1185">Reference proteome</keyword>
<proteinExistence type="predicted"/>
<dbReference type="Proteomes" id="UP000001116">
    <property type="component" value="Chromosome"/>
</dbReference>
<dbReference type="AlphaFoldDB" id="A6W9Y6"/>
<evidence type="ECO:0000313" key="2">
    <source>
        <dbReference type="EMBL" id="ABS03625.1"/>
    </source>
</evidence>
<dbReference type="SUPFAM" id="SSF51445">
    <property type="entry name" value="(Trans)glycosidases"/>
    <property type="match status" value="1"/>
</dbReference>
<feature type="region of interest" description="Disordered" evidence="1">
    <location>
        <begin position="1"/>
        <end position="28"/>
    </location>
</feature>
<feature type="region of interest" description="Disordered" evidence="1">
    <location>
        <begin position="713"/>
        <end position="744"/>
    </location>
</feature>
<dbReference type="PANTHER" id="PTHR43405:SF1">
    <property type="entry name" value="GLYCOSYL HYDROLASE DIGH"/>
    <property type="match status" value="1"/>
</dbReference>
<dbReference type="Pfam" id="PF14871">
    <property type="entry name" value="GHL6"/>
    <property type="match status" value="1"/>
</dbReference>
<protein>
    <recommendedName>
        <fullName evidence="4">Beta-galactosidase trimerisation domain-containing protein</fullName>
    </recommendedName>
</protein>
<dbReference type="KEGG" id="kra:Krad_2141"/>
<dbReference type="PANTHER" id="PTHR43405">
    <property type="entry name" value="GLYCOSYL HYDROLASE DIGH"/>
    <property type="match status" value="1"/>
</dbReference>
<dbReference type="STRING" id="266940.Krad_2141"/>
<dbReference type="InterPro" id="IPR052177">
    <property type="entry name" value="Divisome_Glycosyl_Hydrolase"/>
</dbReference>
<dbReference type="InterPro" id="IPR029062">
    <property type="entry name" value="Class_I_gatase-like"/>
</dbReference>
<dbReference type="SUPFAM" id="SSF52317">
    <property type="entry name" value="Class I glutamine amidotransferase-like"/>
    <property type="match status" value="1"/>
</dbReference>